<feature type="region of interest" description="Disordered" evidence="1">
    <location>
        <begin position="47"/>
        <end position="67"/>
    </location>
</feature>
<protein>
    <submittedName>
        <fullName evidence="2">Uncharacterized protein</fullName>
    </submittedName>
</protein>
<name>A0ABD1Y2Z0_9MARC</name>
<dbReference type="EMBL" id="JBHFFA010000006">
    <property type="protein sequence ID" value="KAL2621120.1"/>
    <property type="molecule type" value="Genomic_DNA"/>
</dbReference>
<accession>A0ABD1Y2Z0</accession>
<comment type="caution">
    <text evidence="2">The sequence shown here is derived from an EMBL/GenBank/DDBJ whole genome shotgun (WGS) entry which is preliminary data.</text>
</comment>
<evidence type="ECO:0000256" key="1">
    <source>
        <dbReference type="SAM" id="MobiDB-lite"/>
    </source>
</evidence>
<gene>
    <name evidence="2" type="ORF">R1flu_001325</name>
</gene>
<organism evidence="2 3">
    <name type="scientific">Riccia fluitans</name>
    <dbReference type="NCBI Taxonomy" id="41844"/>
    <lineage>
        <taxon>Eukaryota</taxon>
        <taxon>Viridiplantae</taxon>
        <taxon>Streptophyta</taxon>
        <taxon>Embryophyta</taxon>
        <taxon>Marchantiophyta</taxon>
        <taxon>Marchantiopsida</taxon>
        <taxon>Marchantiidae</taxon>
        <taxon>Marchantiales</taxon>
        <taxon>Ricciaceae</taxon>
        <taxon>Riccia</taxon>
    </lineage>
</organism>
<dbReference type="Proteomes" id="UP001605036">
    <property type="component" value="Unassembled WGS sequence"/>
</dbReference>
<proteinExistence type="predicted"/>
<dbReference type="AlphaFoldDB" id="A0ABD1Y2Z0"/>
<keyword evidence="3" id="KW-1185">Reference proteome</keyword>
<sequence>METGIVGNGCKTHTEMSFRRAGPERTILWSSLVTGLQGTKLKVPISPIGRPGTIKPPESSASDSVHVGDDHDEETYVFCALCCKWYTELYWKGMPRTPFGICPICRCNLLRRTMSSGNPGKKGLPHQELF</sequence>
<reference evidence="2 3" key="1">
    <citation type="submission" date="2024-09" db="EMBL/GenBank/DDBJ databases">
        <title>Chromosome-scale assembly of Riccia fluitans.</title>
        <authorList>
            <person name="Paukszto L."/>
            <person name="Sawicki J."/>
            <person name="Karawczyk K."/>
            <person name="Piernik-Szablinska J."/>
            <person name="Szczecinska M."/>
            <person name="Mazdziarz M."/>
        </authorList>
    </citation>
    <scope>NUCLEOTIDE SEQUENCE [LARGE SCALE GENOMIC DNA]</scope>
    <source>
        <strain evidence="2">Rf_01</strain>
        <tissue evidence="2">Aerial parts of the thallus</tissue>
    </source>
</reference>
<evidence type="ECO:0000313" key="2">
    <source>
        <dbReference type="EMBL" id="KAL2621120.1"/>
    </source>
</evidence>
<evidence type="ECO:0000313" key="3">
    <source>
        <dbReference type="Proteomes" id="UP001605036"/>
    </source>
</evidence>